<dbReference type="CDD" id="cd04867">
    <property type="entry name" value="TGS_YchF_OLA1"/>
    <property type="match status" value="1"/>
</dbReference>
<protein>
    <recommendedName>
        <fullName evidence="6">Ribosome-binding ATPase YchF</fullName>
    </recommendedName>
</protein>
<dbReference type="Gene3D" id="3.40.50.300">
    <property type="entry name" value="P-loop containing nucleotide triphosphate hydrolases"/>
    <property type="match status" value="1"/>
</dbReference>
<dbReference type="InterPro" id="IPR027417">
    <property type="entry name" value="P-loop_NTPase"/>
</dbReference>
<dbReference type="HAMAP" id="MF_00944">
    <property type="entry name" value="YchF_OLA1_ATPase"/>
    <property type="match status" value="1"/>
</dbReference>
<accession>A0A1F7UT97</accession>
<dbReference type="NCBIfam" id="TIGR00092">
    <property type="entry name" value="redox-regulated ATPase YchF"/>
    <property type="match status" value="1"/>
</dbReference>
<gene>
    <name evidence="6" type="primary">ychF</name>
    <name evidence="9" type="ORF">A3B21_04035</name>
</gene>
<dbReference type="GO" id="GO:0016887">
    <property type="term" value="F:ATP hydrolysis activity"/>
    <property type="evidence" value="ECO:0007669"/>
    <property type="project" value="UniProtKB-UniRule"/>
</dbReference>
<dbReference type="GO" id="GO:0043023">
    <property type="term" value="F:ribosomal large subunit binding"/>
    <property type="evidence" value="ECO:0007669"/>
    <property type="project" value="UniProtKB-UniRule"/>
</dbReference>
<feature type="binding site" evidence="6">
    <location>
        <begin position="12"/>
        <end position="17"/>
    </location>
    <ligand>
        <name>ATP</name>
        <dbReference type="ChEBI" id="CHEBI:30616"/>
    </ligand>
</feature>
<dbReference type="GO" id="GO:0046872">
    <property type="term" value="F:metal ion binding"/>
    <property type="evidence" value="ECO:0007669"/>
    <property type="project" value="UniProtKB-KW"/>
</dbReference>
<comment type="function">
    <text evidence="6">ATPase that binds to both the 70S ribosome and the 50S ribosomal subunit in a nucleotide-independent manner.</text>
</comment>
<dbReference type="SUPFAM" id="SSF52540">
    <property type="entry name" value="P-loop containing nucleoside triphosphate hydrolases"/>
    <property type="match status" value="1"/>
</dbReference>
<evidence type="ECO:0000256" key="2">
    <source>
        <dbReference type="ARBA" id="ARBA00022723"/>
    </source>
</evidence>
<dbReference type="InterPro" id="IPR004095">
    <property type="entry name" value="TGS"/>
</dbReference>
<evidence type="ECO:0000256" key="4">
    <source>
        <dbReference type="ARBA" id="ARBA00022840"/>
    </source>
</evidence>
<comment type="caution">
    <text evidence="9">The sequence shown here is derived from an EMBL/GenBank/DDBJ whole genome shotgun (WGS) entry which is preliminary data.</text>
</comment>
<evidence type="ECO:0000256" key="6">
    <source>
        <dbReference type="HAMAP-Rule" id="MF_00944"/>
    </source>
</evidence>
<feature type="domain" description="OBG-type G" evidence="7">
    <location>
        <begin position="3"/>
        <end position="255"/>
    </location>
</feature>
<dbReference type="CDD" id="cd01900">
    <property type="entry name" value="YchF"/>
    <property type="match status" value="1"/>
</dbReference>
<keyword evidence="5" id="KW-0460">Magnesium</keyword>
<dbReference type="PROSITE" id="PS51880">
    <property type="entry name" value="TGS"/>
    <property type="match status" value="1"/>
</dbReference>
<dbReference type="Gene3D" id="1.10.150.300">
    <property type="entry name" value="TGS-like domain"/>
    <property type="match status" value="1"/>
</dbReference>
<proteinExistence type="inferred from homology"/>
<dbReference type="GO" id="GO:0005525">
    <property type="term" value="F:GTP binding"/>
    <property type="evidence" value="ECO:0007669"/>
    <property type="project" value="InterPro"/>
</dbReference>
<reference evidence="9 10" key="1">
    <citation type="journal article" date="2016" name="Nat. Commun.">
        <title>Thousands of microbial genomes shed light on interconnected biogeochemical processes in an aquifer system.</title>
        <authorList>
            <person name="Anantharaman K."/>
            <person name="Brown C.T."/>
            <person name="Hug L.A."/>
            <person name="Sharon I."/>
            <person name="Castelle C.J."/>
            <person name="Probst A.J."/>
            <person name="Thomas B.C."/>
            <person name="Singh A."/>
            <person name="Wilkins M.J."/>
            <person name="Karaoz U."/>
            <person name="Brodie E.L."/>
            <person name="Williams K.H."/>
            <person name="Hubbard S.S."/>
            <person name="Banfield J.F."/>
        </authorList>
    </citation>
    <scope>NUCLEOTIDE SEQUENCE [LARGE SCALE GENOMIC DNA]</scope>
</reference>
<dbReference type="FunFam" id="1.10.150.300:FF:000001">
    <property type="entry name" value="Ribosome-binding ATPase YchF"/>
    <property type="match status" value="1"/>
</dbReference>
<dbReference type="Pfam" id="PF01926">
    <property type="entry name" value="MMR_HSR1"/>
    <property type="match status" value="1"/>
</dbReference>
<dbReference type="GO" id="GO:0005524">
    <property type="term" value="F:ATP binding"/>
    <property type="evidence" value="ECO:0007669"/>
    <property type="project" value="UniProtKB-UniRule"/>
</dbReference>
<dbReference type="InterPro" id="IPR004396">
    <property type="entry name" value="ATPase_YchF/OLA1"/>
</dbReference>
<keyword evidence="3 6" id="KW-0547">Nucleotide-binding</keyword>
<organism evidence="9 10">
    <name type="scientific">Candidatus Uhrbacteria bacterium RIFCSPLOWO2_01_FULL_47_24</name>
    <dbReference type="NCBI Taxonomy" id="1802401"/>
    <lineage>
        <taxon>Bacteria</taxon>
        <taxon>Candidatus Uhriibacteriota</taxon>
    </lineage>
</organism>
<evidence type="ECO:0000259" key="7">
    <source>
        <dbReference type="PROSITE" id="PS51710"/>
    </source>
</evidence>
<dbReference type="EMBL" id="MGEJ01000005">
    <property type="protein sequence ID" value="OGL81511.1"/>
    <property type="molecule type" value="Genomic_DNA"/>
</dbReference>
<evidence type="ECO:0000256" key="5">
    <source>
        <dbReference type="ARBA" id="ARBA00022842"/>
    </source>
</evidence>
<comment type="cofactor">
    <cofactor evidence="1">
        <name>Mg(2+)</name>
        <dbReference type="ChEBI" id="CHEBI:18420"/>
    </cofactor>
</comment>
<sequence>MSFSIGIVGLPNVGKSTLFKALTKKSVLIANYPFATIDPNVGVVEVPDERLQDLARVSKSEKIIPTTIEFYDIAGLVRGASTGEGLGNQFLSHIREVDAIAQLVRVFSDPNVIHVHGKPDPKSDIEVIGIELAMADLKTVEKRLSDVSGEAKSGHKDAIKLKEILDKTKDGLNQGKWVRGILSEDEQEVVRDLHLLTVKPVLYVYNVDEPDTGLSPKDAQGLALDNTLPGPRVVVSAKIESELAELPQEDVQQMMKDLGMTQSGLDQLIVAAYKLLELITFFTSGPKETRAWTVPKGTKAPQAAGVIHSDFEKAFIRAEVFNSKDFVQSGGESAAKEKGLLRLEGKDYEMQDGDVVHFRVTV</sequence>
<dbReference type="PROSITE" id="PS51710">
    <property type="entry name" value="G_OBG"/>
    <property type="match status" value="1"/>
</dbReference>
<dbReference type="FunFam" id="3.10.20.30:FF:000001">
    <property type="entry name" value="Ribosome-binding ATPase YchF"/>
    <property type="match status" value="1"/>
</dbReference>
<comment type="similarity">
    <text evidence="6">Belongs to the TRAFAC class OBG-HflX-like GTPase superfamily. OBG GTPase family. YchF/OLA1 subfamily.</text>
</comment>
<dbReference type="Proteomes" id="UP000176897">
    <property type="component" value="Unassembled WGS sequence"/>
</dbReference>
<keyword evidence="2" id="KW-0479">Metal-binding</keyword>
<dbReference type="PRINTS" id="PR00326">
    <property type="entry name" value="GTP1OBG"/>
</dbReference>
<dbReference type="InterPro" id="IPR041706">
    <property type="entry name" value="YchF_N"/>
</dbReference>
<dbReference type="SUPFAM" id="SSF81271">
    <property type="entry name" value="TGS-like"/>
    <property type="match status" value="1"/>
</dbReference>
<evidence type="ECO:0000256" key="3">
    <source>
        <dbReference type="ARBA" id="ARBA00022741"/>
    </source>
</evidence>
<dbReference type="PIRSF" id="PIRSF006641">
    <property type="entry name" value="CHP00092"/>
    <property type="match status" value="1"/>
</dbReference>
<dbReference type="AlphaFoldDB" id="A0A1F7UT97"/>
<dbReference type="InterPro" id="IPR012676">
    <property type="entry name" value="TGS-like"/>
</dbReference>
<feature type="domain" description="TGS" evidence="8">
    <location>
        <begin position="277"/>
        <end position="360"/>
    </location>
</feature>
<dbReference type="InterPro" id="IPR031167">
    <property type="entry name" value="G_OBG"/>
</dbReference>
<dbReference type="InterPro" id="IPR012675">
    <property type="entry name" value="Beta-grasp_dom_sf"/>
</dbReference>
<dbReference type="Pfam" id="PF06071">
    <property type="entry name" value="YchF-GTPase_C"/>
    <property type="match status" value="1"/>
</dbReference>
<dbReference type="InterPro" id="IPR023192">
    <property type="entry name" value="TGS-like_dom_sf"/>
</dbReference>
<evidence type="ECO:0000259" key="8">
    <source>
        <dbReference type="PROSITE" id="PS51880"/>
    </source>
</evidence>
<evidence type="ECO:0000313" key="9">
    <source>
        <dbReference type="EMBL" id="OGL81511.1"/>
    </source>
</evidence>
<dbReference type="InterPro" id="IPR013029">
    <property type="entry name" value="YchF_C"/>
</dbReference>
<dbReference type="PANTHER" id="PTHR23305">
    <property type="entry name" value="OBG GTPASE FAMILY"/>
    <property type="match status" value="1"/>
</dbReference>
<keyword evidence="4 6" id="KW-0067">ATP-binding</keyword>
<evidence type="ECO:0000256" key="1">
    <source>
        <dbReference type="ARBA" id="ARBA00001946"/>
    </source>
</evidence>
<dbReference type="PANTHER" id="PTHR23305:SF18">
    <property type="entry name" value="OBG-TYPE G DOMAIN-CONTAINING PROTEIN"/>
    <property type="match status" value="1"/>
</dbReference>
<dbReference type="STRING" id="1802401.A3B21_04035"/>
<name>A0A1F7UT97_9BACT</name>
<dbReference type="InterPro" id="IPR006073">
    <property type="entry name" value="GTP-bd"/>
</dbReference>
<evidence type="ECO:0000313" key="10">
    <source>
        <dbReference type="Proteomes" id="UP000176897"/>
    </source>
</evidence>
<dbReference type="Gene3D" id="3.10.20.30">
    <property type="match status" value="1"/>
</dbReference>
<dbReference type="GO" id="GO:0005737">
    <property type="term" value="C:cytoplasm"/>
    <property type="evidence" value="ECO:0007669"/>
    <property type="project" value="TreeGrafter"/>
</dbReference>